<dbReference type="EMBL" id="CAADEW010000144">
    <property type="protein sequence ID" value="VFJ63253.1"/>
    <property type="molecule type" value="Genomic_DNA"/>
</dbReference>
<reference evidence="2" key="1">
    <citation type="submission" date="2019-02" db="EMBL/GenBank/DDBJ databases">
        <authorList>
            <person name="Gruber-Vodicka R. H."/>
            <person name="Seah K. B. B."/>
        </authorList>
    </citation>
    <scope>NUCLEOTIDE SEQUENCE</scope>
    <source>
        <strain evidence="2">BECK_BZ15</strain>
    </source>
</reference>
<organism evidence="2">
    <name type="scientific">Candidatus Kentrum sp. FW</name>
    <dbReference type="NCBI Taxonomy" id="2126338"/>
    <lineage>
        <taxon>Bacteria</taxon>
        <taxon>Pseudomonadati</taxon>
        <taxon>Pseudomonadota</taxon>
        <taxon>Gammaproteobacteria</taxon>
        <taxon>Candidatus Kentrum</taxon>
    </lineage>
</organism>
<name>A0A450T984_9GAMM</name>
<sequence>MIETKFSFFQAQIEGVFRYALELGKTMFSVCPEGLDAIDPPDSPECSPRRQTKKGLRSSTNPNK</sequence>
<evidence type="ECO:0000313" key="2">
    <source>
        <dbReference type="EMBL" id="VFJ63253.1"/>
    </source>
</evidence>
<feature type="region of interest" description="Disordered" evidence="1">
    <location>
        <begin position="34"/>
        <end position="64"/>
    </location>
</feature>
<evidence type="ECO:0000256" key="1">
    <source>
        <dbReference type="SAM" id="MobiDB-lite"/>
    </source>
</evidence>
<accession>A0A450T984</accession>
<gene>
    <name evidence="2" type="ORF">BECKFW1821A_GA0114235_11444</name>
</gene>
<dbReference type="AlphaFoldDB" id="A0A450T984"/>
<protein>
    <submittedName>
        <fullName evidence="2">Uncharacterized protein</fullName>
    </submittedName>
</protein>
<proteinExistence type="predicted"/>